<dbReference type="Gene3D" id="3.40.640.10">
    <property type="entry name" value="Type I PLP-dependent aspartate aminotransferase-like (Major domain)"/>
    <property type="match status" value="1"/>
</dbReference>
<evidence type="ECO:0000256" key="14">
    <source>
        <dbReference type="ARBA" id="ARBA00038965"/>
    </source>
</evidence>
<dbReference type="AlphaFoldDB" id="A0A8H7ZLP5"/>
<comment type="cofactor">
    <cofactor evidence="1 16 17">
        <name>pyridoxal 5'-phosphate</name>
        <dbReference type="ChEBI" id="CHEBI:597326"/>
    </cofactor>
</comment>
<comment type="similarity">
    <text evidence="13">Belongs to the group II decarboxylase family. Sphingosine-1-phosphate lyase subfamily.</text>
</comment>
<dbReference type="InterPro" id="IPR015421">
    <property type="entry name" value="PyrdxlP-dep_Trfase_major"/>
</dbReference>
<dbReference type="RefSeq" id="XP_067551307.1">
    <property type="nucleotide sequence ID" value="XM_067690014.1"/>
</dbReference>
<keyword evidence="7 16" id="KW-0663">Pyridoxal phosphate</keyword>
<keyword evidence="12 17" id="KW-0456">Lyase</keyword>
<keyword evidence="10" id="KW-0443">Lipid metabolism</keyword>
<evidence type="ECO:0000256" key="1">
    <source>
        <dbReference type="ARBA" id="ARBA00001933"/>
    </source>
</evidence>
<dbReference type="PANTHER" id="PTHR42735:SF6">
    <property type="entry name" value="SPHINGOSINE-1-PHOSPHATE LYASE 1"/>
    <property type="match status" value="1"/>
</dbReference>
<dbReference type="GO" id="GO:0030149">
    <property type="term" value="P:sphingolipid catabolic process"/>
    <property type="evidence" value="ECO:0007669"/>
    <property type="project" value="TreeGrafter"/>
</dbReference>
<dbReference type="GeneID" id="93649915"/>
<evidence type="ECO:0000256" key="3">
    <source>
        <dbReference type="ARBA" id="ARBA00004760"/>
    </source>
</evidence>
<evidence type="ECO:0000256" key="10">
    <source>
        <dbReference type="ARBA" id="ARBA00023098"/>
    </source>
</evidence>
<dbReference type="GO" id="GO:0019752">
    <property type="term" value="P:carboxylic acid metabolic process"/>
    <property type="evidence" value="ECO:0007669"/>
    <property type="project" value="InterPro"/>
</dbReference>
<evidence type="ECO:0000256" key="17">
    <source>
        <dbReference type="RuleBase" id="RU000382"/>
    </source>
</evidence>
<dbReference type="EC" id="4.1.2.27" evidence="14"/>
<sequence length="584" mass="64396">MAPVDISFNWPKSIDEIPLALTDIYHQLRLLILVQYYSKNDNVWGSIYLARDLFFILFVYHAVSNALAAIWAYGIFGIVKKSCRSAYSCAAQKIMSIPFIKNKIDKELSETVKKIEESVIQNDDSLMQFKQLPSKGLSGEVVNNEVIKSQGLKHSDWVHGRVSGAVYHGGDELLKLQSDAYHKYSVANQLHPDVFPGLRKMEAEVVAMVLDIFNAPEGACGCTASGGTESLLLTGLAAREYGKKYKGIKAPEVIAPVTIHAGIEKACFYFGMKLHKVDLDPKTYQVDVNKVKRLINKNTVLICGSAPNYPHGIMDNIEELSKLAVRYDIPLHVDACLGSFIVPFLESTKVHGSKKIPLFDFRVPGVTSISCDTHKYGFAPKGSSIIMYRSPKMRECQYYISSDWTGGMYGSPTLAGSRPGALMVGCWATLVHIGKDGYRQNCFDIVNATMKLKKALETNPVLSKYLEVIGDPLGSVIAFKVKASQSNNLSIYELGDLLGKRGWHFATLQHPAALHFALTRLTVPVIDELIKDVVSCTEEAVEYVKKHGKSDGETSAMYGVAGSIHTAGLADRLITAFLDSMYKA</sequence>
<dbReference type="GO" id="GO:0008117">
    <property type="term" value="F:sphinganine-1-phosphate aldolase activity"/>
    <property type="evidence" value="ECO:0007669"/>
    <property type="project" value="UniProtKB-EC"/>
</dbReference>
<keyword evidence="20" id="KW-1185">Reference proteome</keyword>
<evidence type="ECO:0000313" key="19">
    <source>
        <dbReference type="EMBL" id="KAG5422191.1"/>
    </source>
</evidence>
<comment type="subcellular location">
    <subcellularLocation>
        <location evidence="2">Endoplasmic reticulum membrane</location>
        <topology evidence="2">Single-pass membrane protein</topology>
    </subcellularLocation>
</comment>
<evidence type="ECO:0000256" key="2">
    <source>
        <dbReference type="ARBA" id="ARBA00004389"/>
    </source>
</evidence>
<keyword evidence="6" id="KW-0256">Endoplasmic reticulum</keyword>
<dbReference type="OrthoDB" id="10254570at2759"/>
<gene>
    <name evidence="19" type="ORF">I9W82_001286</name>
</gene>
<dbReference type="SUPFAM" id="SSF53383">
    <property type="entry name" value="PLP-dependent transferases"/>
    <property type="match status" value="1"/>
</dbReference>
<evidence type="ECO:0000256" key="15">
    <source>
        <dbReference type="ARBA" id="ARBA00042568"/>
    </source>
</evidence>
<evidence type="ECO:0000313" key="20">
    <source>
        <dbReference type="Proteomes" id="UP000669133"/>
    </source>
</evidence>
<dbReference type="InterPro" id="IPR050477">
    <property type="entry name" value="GrpII_AminoAcid_Decarb"/>
</dbReference>
<evidence type="ECO:0000256" key="16">
    <source>
        <dbReference type="PIRSR" id="PIRSR602129-50"/>
    </source>
</evidence>
<comment type="caution">
    <text evidence="19">The sequence shown here is derived from an EMBL/GenBank/DDBJ whole genome shotgun (WGS) entry which is preliminary data.</text>
</comment>
<evidence type="ECO:0000256" key="4">
    <source>
        <dbReference type="ARBA" id="ARBA00004991"/>
    </source>
</evidence>
<dbReference type="InterPro" id="IPR002129">
    <property type="entry name" value="PyrdxlP-dep_de-COase"/>
</dbReference>
<keyword evidence="8" id="KW-0746">Sphingolipid metabolism</keyword>
<evidence type="ECO:0000256" key="13">
    <source>
        <dbReference type="ARBA" id="ARBA00038302"/>
    </source>
</evidence>
<evidence type="ECO:0000256" key="6">
    <source>
        <dbReference type="ARBA" id="ARBA00022824"/>
    </source>
</evidence>
<dbReference type="InterPro" id="IPR015422">
    <property type="entry name" value="PyrdxlP-dep_Trfase_small"/>
</dbReference>
<comment type="pathway">
    <text evidence="3">Lipid metabolism; sphingolipid metabolism.</text>
</comment>
<organism evidence="19 20">
    <name type="scientific">Candida metapsilosis</name>
    <dbReference type="NCBI Taxonomy" id="273372"/>
    <lineage>
        <taxon>Eukaryota</taxon>
        <taxon>Fungi</taxon>
        <taxon>Dikarya</taxon>
        <taxon>Ascomycota</taxon>
        <taxon>Saccharomycotina</taxon>
        <taxon>Pichiomycetes</taxon>
        <taxon>Debaryomycetaceae</taxon>
        <taxon>Candida/Lodderomyces clade</taxon>
        <taxon>Candida</taxon>
    </lineage>
</organism>
<dbReference type="InterPro" id="IPR015424">
    <property type="entry name" value="PyrdxlP-dep_Trfase"/>
</dbReference>
<evidence type="ECO:0000256" key="12">
    <source>
        <dbReference type="ARBA" id="ARBA00023239"/>
    </source>
</evidence>
<evidence type="ECO:0000256" key="18">
    <source>
        <dbReference type="SAM" id="Phobius"/>
    </source>
</evidence>
<proteinExistence type="inferred from homology"/>
<dbReference type="Pfam" id="PF00282">
    <property type="entry name" value="Pyridoxal_deC"/>
    <property type="match status" value="1"/>
</dbReference>
<dbReference type="Gene3D" id="3.90.1150.10">
    <property type="entry name" value="Aspartate Aminotransferase, domain 1"/>
    <property type="match status" value="1"/>
</dbReference>
<feature type="transmembrane region" description="Helical" evidence="18">
    <location>
        <begin position="53"/>
        <end position="76"/>
    </location>
</feature>
<dbReference type="GO" id="GO:0005789">
    <property type="term" value="C:endoplasmic reticulum membrane"/>
    <property type="evidence" value="ECO:0007669"/>
    <property type="project" value="UniProtKB-SubCell"/>
</dbReference>
<dbReference type="PANTHER" id="PTHR42735">
    <property type="match status" value="1"/>
</dbReference>
<protein>
    <recommendedName>
        <fullName evidence="14">sphinganine-1-phosphate aldolase</fullName>
        <ecNumber evidence="14">4.1.2.27</ecNumber>
    </recommendedName>
    <alternativeName>
        <fullName evidence="15">Sphingosine-1-phosphate aldolase</fullName>
    </alternativeName>
</protein>
<dbReference type="FunFam" id="3.40.640.10:FF:000020">
    <property type="entry name" value="sphingosine-1-phosphate lyase 1"/>
    <property type="match status" value="1"/>
</dbReference>
<name>A0A8H7ZLP5_9ASCO</name>
<evidence type="ECO:0000256" key="7">
    <source>
        <dbReference type="ARBA" id="ARBA00022898"/>
    </source>
</evidence>
<evidence type="ECO:0000256" key="8">
    <source>
        <dbReference type="ARBA" id="ARBA00022919"/>
    </source>
</evidence>
<reference evidence="19 20" key="1">
    <citation type="submission" date="2020-12" db="EMBL/GenBank/DDBJ databases">
        <title>Effect of drift, selection, and recombination on the evolution of hybrid genomes in Candida yeast pathogens.</title>
        <authorList>
            <person name="Mixao V."/>
            <person name="Ksiezopolska E."/>
            <person name="Saus E."/>
            <person name="Boekhout T."/>
            <person name="Gacser A."/>
            <person name="Gabaldon T."/>
        </authorList>
    </citation>
    <scope>NUCLEOTIDE SEQUENCE [LARGE SCALE GENOMIC DNA]</scope>
    <source>
        <strain evidence="19 20">BP57</strain>
    </source>
</reference>
<keyword evidence="11 18" id="KW-0472">Membrane</keyword>
<evidence type="ECO:0000256" key="11">
    <source>
        <dbReference type="ARBA" id="ARBA00023136"/>
    </source>
</evidence>
<keyword evidence="5 18" id="KW-0812">Transmembrane</keyword>
<comment type="pathway">
    <text evidence="4">Sphingolipid metabolism.</text>
</comment>
<dbReference type="GO" id="GO:0030170">
    <property type="term" value="F:pyridoxal phosphate binding"/>
    <property type="evidence" value="ECO:0007669"/>
    <property type="project" value="InterPro"/>
</dbReference>
<keyword evidence="9 18" id="KW-1133">Transmembrane helix</keyword>
<dbReference type="Gene3D" id="6.10.140.2150">
    <property type="match status" value="1"/>
</dbReference>
<dbReference type="EMBL" id="JAEOAQ010000001">
    <property type="protein sequence ID" value="KAG5422191.1"/>
    <property type="molecule type" value="Genomic_DNA"/>
</dbReference>
<accession>A0A8H7ZLP5</accession>
<dbReference type="Proteomes" id="UP000669133">
    <property type="component" value="Unassembled WGS sequence"/>
</dbReference>
<evidence type="ECO:0000256" key="9">
    <source>
        <dbReference type="ARBA" id="ARBA00022989"/>
    </source>
</evidence>
<evidence type="ECO:0000256" key="5">
    <source>
        <dbReference type="ARBA" id="ARBA00022692"/>
    </source>
</evidence>
<feature type="modified residue" description="N6-(pyridoxal phosphate)lysine" evidence="16">
    <location>
        <position position="375"/>
    </location>
</feature>